<dbReference type="InterPro" id="IPR001915">
    <property type="entry name" value="Peptidase_M48"/>
</dbReference>
<protein>
    <recommendedName>
        <fullName evidence="12">Ste24 endopeptidase</fullName>
    </recommendedName>
</protein>
<name>A0ABD2NDS2_9CUCU</name>
<evidence type="ECO:0000259" key="8">
    <source>
        <dbReference type="Pfam" id="PF01435"/>
    </source>
</evidence>
<feature type="domain" description="Peptidase M48" evidence="8">
    <location>
        <begin position="203"/>
        <end position="411"/>
    </location>
</feature>
<dbReference type="AlphaFoldDB" id="A0ABD2NDS2"/>
<dbReference type="Pfam" id="PF16491">
    <property type="entry name" value="Peptidase_M48_N"/>
    <property type="match status" value="1"/>
</dbReference>
<keyword evidence="7" id="KW-0472">Membrane</keyword>
<feature type="transmembrane region" description="Helical" evidence="7">
    <location>
        <begin position="291"/>
        <end position="313"/>
    </location>
</feature>
<evidence type="ECO:0000256" key="1">
    <source>
        <dbReference type="ARBA" id="ARBA00022670"/>
    </source>
</evidence>
<evidence type="ECO:0000256" key="3">
    <source>
        <dbReference type="ARBA" id="ARBA00022801"/>
    </source>
</evidence>
<keyword evidence="2" id="KW-0479">Metal-binding</keyword>
<feature type="transmembrane region" description="Helical" evidence="7">
    <location>
        <begin position="140"/>
        <end position="161"/>
    </location>
</feature>
<sequence length="414" mass="48338">MVLVWMEFIWNSYLNRRQFEKVLQTTELPREIRNIMPPPIFRVSREYTLSSLDFHLAKNVVAVTFSSFIIYGDYMAKIWTYAQAKNSYGDETTTSCIWLGLLGTLTALVDLPFDIYQTLVLKRSFGLTLMTPKIFFKDQIYEFLISQILSISMAAIIIVVLQYTGRYLFMSFWFFCCVALSVHSTLASVIRSPNKNEIIQHPSDELRQKIENLCNELNFPLERVEILLYDSSMDEHNSIFYYGLFTKNIVLSANILPIPQLAHNLKEDEILALLIHQLGHWYNNHTMKKMFVILILLSMWFYIFICFFEKKIVYESFGFHDSQPVLVGILITIQYVMLPYNVLVVFLLISLSRRFEFEADAFSIGLGMSESLKKALIDTYIASINFPVLDDVYSKHIFYQPSLLERIQHLNTFS</sequence>
<dbReference type="GO" id="GO:0006508">
    <property type="term" value="P:proteolysis"/>
    <property type="evidence" value="ECO:0007669"/>
    <property type="project" value="UniProtKB-KW"/>
</dbReference>
<feature type="transmembrane region" description="Helical" evidence="7">
    <location>
        <begin position="167"/>
        <end position="190"/>
    </location>
</feature>
<feature type="transmembrane region" description="Helical" evidence="7">
    <location>
        <begin position="97"/>
        <end position="119"/>
    </location>
</feature>
<feature type="domain" description="CAAX prenyl protease 1 N-terminal" evidence="9">
    <location>
        <begin position="19"/>
        <end position="189"/>
    </location>
</feature>
<evidence type="ECO:0000313" key="11">
    <source>
        <dbReference type="Proteomes" id="UP001516400"/>
    </source>
</evidence>
<dbReference type="EMBL" id="JABFTP020000103">
    <property type="protein sequence ID" value="KAL3276669.1"/>
    <property type="molecule type" value="Genomic_DNA"/>
</dbReference>
<evidence type="ECO:0000313" key="10">
    <source>
        <dbReference type="EMBL" id="KAL3276669.1"/>
    </source>
</evidence>
<evidence type="ECO:0008006" key="12">
    <source>
        <dbReference type="Google" id="ProtNLM"/>
    </source>
</evidence>
<reference evidence="10 11" key="1">
    <citation type="journal article" date="2021" name="BMC Biol.">
        <title>Horizontally acquired antibacterial genes associated with adaptive radiation of ladybird beetles.</title>
        <authorList>
            <person name="Li H.S."/>
            <person name="Tang X.F."/>
            <person name="Huang Y.H."/>
            <person name="Xu Z.Y."/>
            <person name="Chen M.L."/>
            <person name="Du X.Y."/>
            <person name="Qiu B.Y."/>
            <person name="Chen P.T."/>
            <person name="Zhang W."/>
            <person name="Slipinski A."/>
            <person name="Escalona H.E."/>
            <person name="Waterhouse R.M."/>
            <person name="Zwick A."/>
            <person name="Pang H."/>
        </authorList>
    </citation>
    <scope>NUCLEOTIDE SEQUENCE [LARGE SCALE GENOMIC DNA]</scope>
    <source>
        <strain evidence="10">SYSU2018</strain>
    </source>
</reference>
<comment type="cofactor">
    <cofactor evidence="6">
        <name>Zn(2+)</name>
        <dbReference type="ChEBI" id="CHEBI:29105"/>
    </cofactor>
    <text evidence="6">Binds 1 zinc ion per subunit.</text>
</comment>
<dbReference type="Gene3D" id="3.30.2010.10">
    <property type="entry name" value="Metalloproteases ('zincins'), catalytic domain"/>
    <property type="match status" value="1"/>
</dbReference>
<proteinExistence type="inferred from homology"/>
<comment type="caution">
    <text evidence="10">The sequence shown here is derived from an EMBL/GenBank/DDBJ whole genome shotgun (WGS) entry which is preliminary data.</text>
</comment>
<gene>
    <name evidence="10" type="ORF">HHI36_012039</name>
</gene>
<keyword evidence="1 6" id="KW-0645">Protease</keyword>
<keyword evidence="7" id="KW-1133">Transmembrane helix</keyword>
<dbReference type="GO" id="GO:0046872">
    <property type="term" value="F:metal ion binding"/>
    <property type="evidence" value="ECO:0007669"/>
    <property type="project" value="UniProtKB-KW"/>
</dbReference>
<dbReference type="GO" id="GO:0008237">
    <property type="term" value="F:metallopeptidase activity"/>
    <property type="evidence" value="ECO:0007669"/>
    <property type="project" value="UniProtKB-KW"/>
</dbReference>
<keyword evidence="7" id="KW-0812">Transmembrane</keyword>
<evidence type="ECO:0000256" key="7">
    <source>
        <dbReference type="SAM" id="Phobius"/>
    </source>
</evidence>
<evidence type="ECO:0000256" key="6">
    <source>
        <dbReference type="RuleBase" id="RU003983"/>
    </source>
</evidence>
<organism evidence="10 11">
    <name type="scientific">Cryptolaemus montrouzieri</name>
    <dbReference type="NCBI Taxonomy" id="559131"/>
    <lineage>
        <taxon>Eukaryota</taxon>
        <taxon>Metazoa</taxon>
        <taxon>Ecdysozoa</taxon>
        <taxon>Arthropoda</taxon>
        <taxon>Hexapoda</taxon>
        <taxon>Insecta</taxon>
        <taxon>Pterygota</taxon>
        <taxon>Neoptera</taxon>
        <taxon>Endopterygota</taxon>
        <taxon>Coleoptera</taxon>
        <taxon>Polyphaga</taxon>
        <taxon>Cucujiformia</taxon>
        <taxon>Coccinelloidea</taxon>
        <taxon>Coccinellidae</taxon>
        <taxon>Scymninae</taxon>
        <taxon>Scymnini</taxon>
        <taxon>Cryptolaemus</taxon>
    </lineage>
</organism>
<evidence type="ECO:0000259" key="9">
    <source>
        <dbReference type="Pfam" id="PF16491"/>
    </source>
</evidence>
<dbReference type="Proteomes" id="UP001516400">
    <property type="component" value="Unassembled WGS sequence"/>
</dbReference>
<keyword evidence="3 6" id="KW-0378">Hydrolase</keyword>
<keyword evidence="4 6" id="KW-0862">Zinc</keyword>
<evidence type="ECO:0000256" key="2">
    <source>
        <dbReference type="ARBA" id="ARBA00022723"/>
    </source>
</evidence>
<dbReference type="GO" id="GO:0004175">
    <property type="term" value="F:endopeptidase activity"/>
    <property type="evidence" value="ECO:0007669"/>
    <property type="project" value="UniProtKB-ARBA"/>
</dbReference>
<evidence type="ECO:0000256" key="5">
    <source>
        <dbReference type="ARBA" id="ARBA00023049"/>
    </source>
</evidence>
<comment type="similarity">
    <text evidence="6">Belongs to the peptidase M48 family.</text>
</comment>
<accession>A0ABD2NDS2</accession>
<dbReference type="PANTHER" id="PTHR10120">
    <property type="entry name" value="CAAX PRENYL PROTEASE 1"/>
    <property type="match status" value="1"/>
</dbReference>
<keyword evidence="11" id="KW-1185">Reference proteome</keyword>
<dbReference type="Pfam" id="PF01435">
    <property type="entry name" value="Peptidase_M48"/>
    <property type="match status" value="1"/>
</dbReference>
<feature type="transmembrane region" description="Helical" evidence="7">
    <location>
        <begin position="325"/>
        <end position="349"/>
    </location>
</feature>
<keyword evidence="5 6" id="KW-0482">Metalloprotease</keyword>
<evidence type="ECO:0000256" key="4">
    <source>
        <dbReference type="ARBA" id="ARBA00022833"/>
    </source>
</evidence>
<dbReference type="InterPro" id="IPR032456">
    <property type="entry name" value="Peptidase_M48_N"/>
</dbReference>